<proteinExistence type="predicted"/>
<protein>
    <recommendedName>
        <fullName evidence="3">DUF4126 domain-containing protein</fullName>
    </recommendedName>
</protein>
<evidence type="ECO:0008006" key="3">
    <source>
        <dbReference type="Google" id="ProtNLM"/>
    </source>
</evidence>
<dbReference type="Proteomes" id="UP000326702">
    <property type="component" value="Chromosome"/>
</dbReference>
<organism evidence="1 2">
    <name type="scientific">Luteimicrobium xylanilyticum</name>
    <dbReference type="NCBI Taxonomy" id="1133546"/>
    <lineage>
        <taxon>Bacteria</taxon>
        <taxon>Bacillati</taxon>
        <taxon>Actinomycetota</taxon>
        <taxon>Actinomycetes</taxon>
        <taxon>Micrococcales</taxon>
        <taxon>Luteimicrobium</taxon>
    </lineage>
</organism>
<gene>
    <name evidence="1" type="ORF">KDY119_00933</name>
</gene>
<evidence type="ECO:0000313" key="2">
    <source>
        <dbReference type="Proteomes" id="UP000326702"/>
    </source>
</evidence>
<dbReference type="AlphaFoldDB" id="A0A5P9QAH7"/>
<name>A0A5P9QAH7_9MICO</name>
<reference evidence="1 2" key="1">
    <citation type="submission" date="2019-10" db="EMBL/GenBank/DDBJ databases">
        <title>Genome sequence of Luteimicrobium xylanilyticum HY-24.</title>
        <authorList>
            <person name="Kim D.Y."/>
            <person name="Park H.-Y."/>
        </authorList>
    </citation>
    <scope>NUCLEOTIDE SEQUENCE [LARGE SCALE GENOMIC DNA]</scope>
    <source>
        <strain evidence="1 2">HY-24</strain>
    </source>
</reference>
<sequence>MNLVVRSALVGVAAGSRSTLGVAQPLLVARHRGVRVLGLLAVGGELVGDKLPSAPSRLDPPGPAFRAVAGALGAVTLGRRAGSRSVPAVLMAAALGAGASTAGTWGGAAWRRFAAARGWPDLPAALGEDAAAVTLALLAR</sequence>
<dbReference type="KEGG" id="lxl:KDY119_00933"/>
<dbReference type="EMBL" id="CP045529">
    <property type="protein sequence ID" value="QFU97435.1"/>
    <property type="molecule type" value="Genomic_DNA"/>
</dbReference>
<keyword evidence="2" id="KW-1185">Reference proteome</keyword>
<dbReference type="RefSeq" id="WP_153021996.1">
    <property type="nucleotide sequence ID" value="NZ_BAABIH010000001.1"/>
</dbReference>
<accession>A0A5P9QAH7</accession>
<evidence type="ECO:0000313" key="1">
    <source>
        <dbReference type="EMBL" id="QFU97435.1"/>
    </source>
</evidence>